<organism evidence="2">
    <name type="scientific">Tanacetum cinerariifolium</name>
    <name type="common">Dalmatian daisy</name>
    <name type="synonym">Chrysanthemum cinerariifolium</name>
    <dbReference type="NCBI Taxonomy" id="118510"/>
    <lineage>
        <taxon>Eukaryota</taxon>
        <taxon>Viridiplantae</taxon>
        <taxon>Streptophyta</taxon>
        <taxon>Embryophyta</taxon>
        <taxon>Tracheophyta</taxon>
        <taxon>Spermatophyta</taxon>
        <taxon>Magnoliopsida</taxon>
        <taxon>eudicotyledons</taxon>
        <taxon>Gunneridae</taxon>
        <taxon>Pentapetalae</taxon>
        <taxon>asterids</taxon>
        <taxon>campanulids</taxon>
        <taxon>Asterales</taxon>
        <taxon>Asteraceae</taxon>
        <taxon>Asteroideae</taxon>
        <taxon>Anthemideae</taxon>
        <taxon>Anthemidinae</taxon>
        <taxon>Tanacetum</taxon>
    </lineage>
</organism>
<reference evidence="2" key="1">
    <citation type="journal article" date="2019" name="Sci. Rep.">
        <title>Draft genome of Tanacetum cinerariifolium, the natural source of mosquito coil.</title>
        <authorList>
            <person name="Yamashiro T."/>
            <person name="Shiraishi A."/>
            <person name="Satake H."/>
            <person name="Nakayama K."/>
        </authorList>
    </citation>
    <scope>NUCLEOTIDE SEQUENCE</scope>
</reference>
<gene>
    <name evidence="2" type="ORF">Tci_857445</name>
</gene>
<dbReference type="EMBL" id="BKCJ011100150">
    <property type="protein sequence ID" value="GFC85475.1"/>
    <property type="molecule type" value="Genomic_DNA"/>
</dbReference>
<name>A0A699RHL0_TANCI</name>
<evidence type="ECO:0000256" key="1">
    <source>
        <dbReference type="SAM" id="MobiDB-lite"/>
    </source>
</evidence>
<feature type="compositionally biased region" description="Basic and acidic residues" evidence="1">
    <location>
        <begin position="97"/>
        <end position="108"/>
    </location>
</feature>
<comment type="caution">
    <text evidence="2">The sequence shown here is derived from an EMBL/GenBank/DDBJ whole genome shotgun (WGS) entry which is preliminary data.</text>
</comment>
<dbReference type="AlphaFoldDB" id="A0A699RHL0"/>
<protein>
    <submittedName>
        <fullName evidence="2">Uncharacterized protein</fullName>
    </submittedName>
</protein>
<sequence length="116" mass="12678">MLKLTASQEGLEVWMTDDDIIDKAVGTSRWFNLGRGRKLPNNASSSSFCSYPASSPSTSKAALARFVEAYNEQMKDIFSQLANKNIDVLLPIPLDPNHDASYEGGAHEDDAEPGDE</sequence>
<accession>A0A699RHL0</accession>
<feature type="region of interest" description="Disordered" evidence="1">
    <location>
        <begin position="97"/>
        <end position="116"/>
    </location>
</feature>
<proteinExistence type="predicted"/>
<evidence type="ECO:0000313" key="2">
    <source>
        <dbReference type="EMBL" id="GFC85475.1"/>
    </source>
</evidence>